<feature type="region of interest" description="Disordered" evidence="1">
    <location>
        <begin position="161"/>
        <end position="199"/>
    </location>
</feature>
<accession>A0A0C3QUH1</accession>
<protein>
    <recommendedName>
        <fullName evidence="5">MARVEL domain-containing protein</fullName>
    </recommendedName>
</protein>
<gene>
    <name evidence="3" type="ORF">M407DRAFT_91464</name>
</gene>
<dbReference type="AlphaFoldDB" id="A0A0C3QUH1"/>
<evidence type="ECO:0008006" key="5">
    <source>
        <dbReference type="Google" id="ProtNLM"/>
    </source>
</evidence>
<dbReference type="OrthoDB" id="3209371at2759"/>
<sequence length="222" mass="24235">MIVDLVRRGRGVTSMVWFDLARTFALWALWIATAVSITTVEVDSCLNKKTGYFTKSTYDSSNTDGSICLLFRIAQVSTWIVAFLTFTWFIILLCASNVAVARGYSNVWTSPLQTHPVGLGKQRNSSASSEDASGYMTGSNEKFVPSAYGLLVSSYEHRASSIPKDGYGRPPRRDRGEEGPASTSTLTVQTVHLDPPPPAVVVSTAPAIVDLEAQQPQPRRID</sequence>
<evidence type="ECO:0000256" key="2">
    <source>
        <dbReference type="SAM" id="Phobius"/>
    </source>
</evidence>
<feature type="compositionally biased region" description="Polar residues" evidence="1">
    <location>
        <begin position="181"/>
        <end position="190"/>
    </location>
</feature>
<evidence type="ECO:0000313" key="3">
    <source>
        <dbReference type="EMBL" id="KIO33036.1"/>
    </source>
</evidence>
<proteinExistence type="predicted"/>
<keyword evidence="2" id="KW-1133">Transmembrane helix</keyword>
<keyword evidence="2" id="KW-0812">Transmembrane</keyword>
<reference evidence="3 4" key="1">
    <citation type="submission" date="2014-04" db="EMBL/GenBank/DDBJ databases">
        <authorList>
            <consortium name="DOE Joint Genome Institute"/>
            <person name="Kuo A."/>
            <person name="Girlanda M."/>
            <person name="Perotto S."/>
            <person name="Kohler A."/>
            <person name="Nagy L.G."/>
            <person name="Floudas D."/>
            <person name="Copeland A."/>
            <person name="Barry K.W."/>
            <person name="Cichocki N."/>
            <person name="Veneault-Fourrey C."/>
            <person name="LaButti K."/>
            <person name="Lindquist E.A."/>
            <person name="Lipzen A."/>
            <person name="Lundell T."/>
            <person name="Morin E."/>
            <person name="Murat C."/>
            <person name="Sun H."/>
            <person name="Tunlid A."/>
            <person name="Henrissat B."/>
            <person name="Grigoriev I.V."/>
            <person name="Hibbett D.S."/>
            <person name="Martin F."/>
            <person name="Nordberg H.P."/>
            <person name="Cantor M.N."/>
            <person name="Hua S.X."/>
        </authorList>
    </citation>
    <scope>NUCLEOTIDE SEQUENCE [LARGE SCALE GENOMIC DNA]</scope>
    <source>
        <strain evidence="3 4">MUT 4182</strain>
    </source>
</reference>
<organism evidence="3 4">
    <name type="scientific">Tulasnella calospora MUT 4182</name>
    <dbReference type="NCBI Taxonomy" id="1051891"/>
    <lineage>
        <taxon>Eukaryota</taxon>
        <taxon>Fungi</taxon>
        <taxon>Dikarya</taxon>
        <taxon>Basidiomycota</taxon>
        <taxon>Agaricomycotina</taxon>
        <taxon>Agaricomycetes</taxon>
        <taxon>Cantharellales</taxon>
        <taxon>Tulasnellaceae</taxon>
        <taxon>Tulasnella</taxon>
    </lineage>
</organism>
<dbReference type="HOGENOM" id="CLU_1246143_0_0_1"/>
<keyword evidence="4" id="KW-1185">Reference proteome</keyword>
<name>A0A0C3QUH1_9AGAM</name>
<reference evidence="4" key="2">
    <citation type="submission" date="2015-01" db="EMBL/GenBank/DDBJ databases">
        <title>Evolutionary Origins and Diversification of the Mycorrhizal Mutualists.</title>
        <authorList>
            <consortium name="DOE Joint Genome Institute"/>
            <consortium name="Mycorrhizal Genomics Consortium"/>
            <person name="Kohler A."/>
            <person name="Kuo A."/>
            <person name="Nagy L.G."/>
            <person name="Floudas D."/>
            <person name="Copeland A."/>
            <person name="Barry K.W."/>
            <person name="Cichocki N."/>
            <person name="Veneault-Fourrey C."/>
            <person name="LaButti K."/>
            <person name="Lindquist E.A."/>
            <person name="Lipzen A."/>
            <person name="Lundell T."/>
            <person name="Morin E."/>
            <person name="Murat C."/>
            <person name="Riley R."/>
            <person name="Ohm R."/>
            <person name="Sun H."/>
            <person name="Tunlid A."/>
            <person name="Henrissat B."/>
            <person name="Grigoriev I.V."/>
            <person name="Hibbett D.S."/>
            <person name="Martin F."/>
        </authorList>
    </citation>
    <scope>NUCLEOTIDE SEQUENCE [LARGE SCALE GENOMIC DNA]</scope>
    <source>
        <strain evidence="4">MUT 4182</strain>
    </source>
</reference>
<dbReference type="EMBL" id="KN822951">
    <property type="protein sequence ID" value="KIO33036.1"/>
    <property type="molecule type" value="Genomic_DNA"/>
</dbReference>
<evidence type="ECO:0000313" key="4">
    <source>
        <dbReference type="Proteomes" id="UP000054248"/>
    </source>
</evidence>
<dbReference type="Proteomes" id="UP000054248">
    <property type="component" value="Unassembled WGS sequence"/>
</dbReference>
<feature type="transmembrane region" description="Helical" evidence="2">
    <location>
        <begin position="20"/>
        <end position="40"/>
    </location>
</feature>
<evidence type="ECO:0000256" key="1">
    <source>
        <dbReference type="SAM" id="MobiDB-lite"/>
    </source>
</evidence>
<keyword evidence="2" id="KW-0472">Membrane</keyword>
<feature type="transmembrane region" description="Helical" evidence="2">
    <location>
        <begin position="79"/>
        <end position="100"/>
    </location>
</feature>